<keyword evidence="4 5" id="KW-0472">Membrane</keyword>
<keyword evidence="2 5" id="KW-0812">Transmembrane</keyword>
<dbReference type="InterPro" id="IPR010982">
    <property type="entry name" value="Lambda_DNA-bd_dom_sf"/>
</dbReference>
<dbReference type="AlphaFoldDB" id="A0A5J4G268"/>
<name>A0A5J4G268_9FLAO</name>
<feature type="transmembrane region" description="Helical" evidence="5">
    <location>
        <begin position="73"/>
        <end position="98"/>
    </location>
</feature>
<evidence type="ECO:0000256" key="1">
    <source>
        <dbReference type="ARBA" id="ARBA00004141"/>
    </source>
</evidence>
<proteinExistence type="predicted"/>
<evidence type="ECO:0000256" key="3">
    <source>
        <dbReference type="ARBA" id="ARBA00022989"/>
    </source>
</evidence>
<evidence type="ECO:0000313" key="8">
    <source>
        <dbReference type="Proteomes" id="UP000326994"/>
    </source>
</evidence>
<dbReference type="Pfam" id="PF09685">
    <property type="entry name" value="MamF_MmsF"/>
    <property type="match status" value="1"/>
</dbReference>
<reference evidence="7 8" key="1">
    <citation type="submission" date="2019-08" db="EMBL/GenBank/DDBJ databases">
        <title>Ulvibacter marinistellae sp. nov., isolated from a starfish, Patiria pectinifera.</title>
        <authorList>
            <person name="Kawano K."/>
            <person name="Ushijima N."/>
            <person name="Kihara M."/>
            <person name="Itoh H."/>
        </authorList>
    </citation>
    <scope>NUCLEOTIDE SEQUENCE [LARGE SCALE GENOMIC DNA]</scope>
    <source>
        <strain evidence="7 8">KK4</strain>
    </source>
</reference>
<protein>
    <recommendedName>
        <fullName evidence="6">HTH cro/C1-type domain-containing protein</fullName>
    </recommendedName>
</protein>
<sequence>MNKLIKYREKLNLTQGDLATKSGLSVRTIQRIEAGATLKGHSLNVLSQALNIPIEKLSGVENESLLNYKLIKLINLSSLPFVIIPLVNIVVPLLIMYYKKEINLITKQIVSIQILWTILSSIIFLLSPFIGRLISLQNELVLIVLIISVLLNVGIILINAISLDKNNSLRIKLNFSFL</sequence>
<dbReference type="Proteomes" id="UP000326994">
    <property type="component" value="Unassembled WGS sequence"/>
</dbReference>
<dbReference type="EMBL" id="BKCF01000002">
    <property type="protein sequence ID" value="GEQ86221.1"/>
    <property type="molecule type" value="Genomic_DNA"/>
</dbReference>
<keyword evidence="3 5" id="KW-1133">Transmembrane helix</keyword>
<evidence type="ECO:0000259" key="6">
    <source>
        <dbReference type="PROSITE" id="PS50943"/>
    </source>
</evidence>
<keyword evidence="8" id="KW-1185">Reference proteome</keyword>
<dbReference type="Pfam" id="PF01381">
    <property type="entry name" value="HTH_3"/>
    <property type="match status" value="1"/>
</dbReference>
<evidence type="ECO:0000256" key="4">
    <source>
        <dbReference type="ARBA" id="ARBA00023136"/>
    </source>
</evidence>
<dbReference type="InterPro" id="IPR019109">
    <property type="entry name" value="MamF_MmsF"/>
</dbReference>
<evidence type="ECO:0000256" key="2">
    <source>
        <dbReference type="ARBA" id="ARBA00022692"/>
    </source>
</evidence>
<dbReference type="CDD" id="cd00093">
    <property type="entry name" value="HTH_XRE"/>
    <property type="match status" value="1"/>
</dbReference>
<feature type="transmembrane region" description="Helical" evidence="5">
    <location>
        <begin position="110"/>
        <end position="134"/>
    </location>
</feature>
<dbReference type="RefSeq" id="WP_151894146.1">
    <property type="nucleotide sequence ID" value="NZ_BKCF01000002.1"/>
</dbReference>
<dbReference type="InterPro" id="IPR001387">
    <property type="entry name" value="Cro/C1-type_HTH"/>
</dbReference>
<organism evidence="7 8">
    <name type="scientific">Patiriisocius marinistellae</name>
    <dbReference type="NCBI Taxonomy" id="2494560"/>
    <lineage>
        <taxon>Bacteria</taxon>
        <taxon>Pseudomonadati</taxon>
        <taxon>Bacteroidota</taxon>
        <taxon>Flavobacteriia</taxon>
        <taxon>Flavobacteriales</taxon>
        <taxon>Flavobacteriaceae</taxon>
        <taxon>Patiriisocius</taxon>
    </lineage>
</organism>
<evidence type="ECO:0000313" key="7">
    <source>
        <dbReference type="EMBL" id="GEQ86221.1"/>
    </source>
</evidence>
<dbReference type="GO" id="GO:0003677">
    <property type="term" value="F:DNA binding"/>
    <property type="evidence" value="ECO:0007669"/>
    <property type="project" value="InterPro"/>
</dbReference>
<dbReference type="SMART" id="SM00530">
    <property type="entry name" value="HTH_XRE"/>
    <property type="match status" value="1"/>
</dbReference>
<dbReference type="Gene3D" id="1.10.260.40">
    <property type="entry name" value="lambda repressor-like DNA-binding domains"/>
    <property type="match status" value="1"/>
</dbReference>
<dbReference type="PROSITE" id="PS50943">
    <property type="entry name" value="HTH_CROC1"/>
    <property type="match status" value="1"/>
</dbReference>
<accession>A0A5J4G268</accession>
<dbReference type="OrthoDB" id="1357763at2"/>
<feature type="transmembrane region" description="Helical" evidence="5">
    <location>
        <begin position="140"/>
        <end position="163"/>
    </location>
</feature>
<comment type="caution">
    <text evidence="7">The sequence shown here is derived from an EMBL/GenBank/DDBJ whole genome shotgun (WGS) entry which is preliminary data.</text>
</comment>
<feature type="domain" description="HTH cro/C1-type" evidence="6">
    <location>
        <begin position="4"/>
        <end position="57"/>
    </location>
</feature>
<dbReference type="SUPFAM" id="SSF47413">
    <property type="entry name" value="lambda repressor-like DNA-binding domains"/>
    <property type="match status" value="1"/>
</dbReference>
<comment type="subcellular location">
    <subcellularLocation>
        <location evidence="1">Membrane</location>
        <topology evidence="1">Multi-pass membrane protein</topology>
    </subcellularLocation>
</comment>
<gene>
    <name evidence="7" type="ORF">ULMS_17290</name>
</gene>
<evidence type="ECO:0000256" key="5">
    <source>
        <dbReference type="SAM" id="Phobius"/>
    </source>
</evidence>